<accession>A0AAJ8BN42</accession>
<dbReference type="KEGG" id="ang:An03g00090"/>
<organism evidence="1">
    <name type="scientific">Aspergillus niger</name>
    <dbReference type="NCBI Taxonomy" id="5061"/>
    <lineage>
        <taxon>Eukaryota</taxon>
        <taxon>Fungi</taxon>
        <taxon>Dikarya</taxon>
        <taxon>Ascomycota</taxon>
        <taxon>Pezizomycotina</taxon>
        <taxon>Eurotiomycetes</taxon>
        <taxon>Eurotiomycetidae</taxon>
        <taxon>Eurotiales</taxon>
        <taxon>Aspergillaceae</taxon>
        <taxon>Aspergillus</taxon>
        <taxon>Aspergillus subgen. Circumdati</taxon>
    </lineage>
</organism>
<reference evidence="1" key="2">
    <citation type="submission" date="2025-08" db="UniProtKB">
        <authorList>
            <consortium name="RefSeq"/>
        </authorList>
    </citation>
    <scope>IDENTIFICATION</scope>
</reference>
<sequence>MPNIYPAIARTVGWVETTRDMASGDAAVYVVKIYCISWSRRSQYQSKVTASVVTTTKLKTGSLDKEMAFSLKMLNEASVQ</sequence>
<gene>
    <name evidence="1" type="ORF">An03g00090</name>
</gene>
<name>A0AAJ8BN42_ASPNG</name>
<proteinExistence type="predicted"/>
<dbReference type="AlphaFoldDB" id="A0AAJ8BN42"/>
<dbReference type="GeneID" id="84590587"/>
<dbReference type="VEuPathDB" id="FungiDB:An03g00090"/>
<evidence type="ECO:0000313" key="1">
    <source>
        <dbReference type="RefSeq" id="XP_059600149.1"/>
    </source>
</evidence>
<protein>
    <submittedName>
        <fullName evidence="1">Uncharacterized protein</fullName>
    </submittedName>
</protein>
<reference evidence="1" key="1">
    <citation type="submission" date="2025-02" db="EMBL/GenBank/DDBJ databases">
        <authorList>
            <consortium name="NCBI Genome Project"/>
        </authorList>
    </citation>
    <scope>NUCLEOTIDE SEQUENCE</scope>
</reference>
<dbReference type="RefSeq" id="XP_059600149.1">
    <property type="nucleotide sequence ID" value="XM_059746837.1"/>
</dbReference>